<evidence type="ECO:0000256" key="7">
    <source>
        <dbReference type="PROSITE-ProRule" id="PRU00042"/>
    </source>
</evidence>
<keyword evidence="3" id="KW-0677">Repeat</keyword>
<dbReference type="GO" id="GO:0000981">
    <property type="term" value="F:DNA-binding transcription factor activity, RNA polymerase II-specific"/>
    <property type="evidence" value="ECO:0007669"/>
    <property type="project" value="InterPro"/>
</dbReference>
<feature type="compositionally biased region" description="Low complexity" evidence="8">
    <location>
        <begin position="457"/>
        <end position="466"/>
    </location>
</feature>
<feature type="domain" description="C2H2-type" evidence="9">
    <location>
        <begin position="71"/>
        <end position="101"/>
    </location>
</feature>
<feature type="compositionally biased region" description="Polar residues" evidence="8">
    <location>
        <begin position="366"/>
        <end position="376"/>
    </location>
</feature>
<keyword evidence="6" id="KW-0539">Nucleus</keyword>
<dbReference type="GO" id="GO:0000978">
    <property type="term" value="F:RNA polymerase II cis-regulatory region sequence-specific DNA binding"/>
    <property type="evidence" value="ECO:0007669"/>
    <property type="project" value="InterPro"/>
</dbReference>
<keyword evidence="2" id="KW-0479">Metal-binding</keyword>
<dbReference type="InterPro" id="IPR036236">
    <property type="entry name" value="Znf_C2H2_sf"/>
</dbReference>
<feature type="compositionally biased region" description="Low complexity" evidence="8">
    <location>
        <begin position="147"/>
        <end position="164"/>
    </location>
</feature>
<feature type="compositionally biased region" description="Low complexity" evidence="8">
    <location>
        <begin position="732"/>
        <end position="758"/>
    </location>
</feature>
<dbReference type="PANTHER" id="PTHR40626">
    <property type="entry name" value="MIP31509P"/>
    <property type="match status" value="1"/>
</dbReference>
<feature type="compositionally biased region" description="Low complexity" evidence="8">
    <location>
        <begin position="495"/>
        <end position="512"/>
    </location>
</feature>
<evidence type="ECO:0000256" key="5">
    <source>
        <dbReference type="ARBA" id="ARBA00022833"/>
    </source>
</evidence>
<keyword evidence="5" id="KW-0862">Zinc</keyword>
<evidence type="ECO:0000256" key="2">
    <source>
        <dbReference type="ARBA" id="ARBA00022723"/>
    </source>
</evidence>
<feature type="compositionally biased region" description="Low complexity" evidence="8">
    <location>
        <begin position="542"/>
        <end position="553"/>
    </location>
</feature>
<proteinExistence type="predicted"/>
<evidence type="ECO:0000256" key="1">
    <source>
        <dbReference type="ARBA" id="ARBA00004123"/>
    </source>
</evidence>
<feature type="region of interest" description="Disordered" evidence="8">
    <location>
        <begin position="1"/>
        <end position="66"/>
    </location>
</feature>
<dbReference type="SUPFAM" id="SSF57667">
    <property type="entry name" value="beta-beta-alpha zinc fingers"/>
    <property type="match status" value="1"/>
</dbReference>
<evidence type="ECO:0000259" key="9">
    <source>
        <dbReference type="PROSITE" id="PS50157"/>
    </source>
</evidence>
<dbReference type="EMBL" id="ML210312">
    <property type="protein sequence ID" value="TFK20109.1"/>
    <property type="molecule type" value="Genomic_DNA"/>
</dbReference>
<dbReference type="GO" id="GO:0005634">
    <property type="term" value="C:nucleus"/>
    <property type="evidence" value="ECO:0007669"/>
    <property type="project" value="UniProtKB-SubCell"/>
</dbReference>
<feature type="region of interest" description="Disordered" evidence="8">
    <location>
        <begin position="230"/>
        <end position="553"/>
    </location>
</feature>
<dbReference type="FunFam" id="3.30.160.60:FF:002343">
    <property type="entry name" value="Zinc finger protein 33A"/>
    <property type="match status" value="1"/>
</dbReference>
<reference evidence="10 11" key="1">
    <citation type="journal article" date="2019" name="Nat. Ecol. Evol.">
        <title>Megaphylogeny resolves global patterns of mushroom evolution.</title>
        <authorList>
            <person name="Varga T."/>
            <person name="Krizsan K."/>
            <person name="Foldi C."/>
            <person name="Dima B."/>
            <person name="Sanchez-Garcia M."/>
            <person name="Sanchez-Ramirez S."/>
            <person name="Szollosi G.J."/>
            <person name="Szarkandi J.G."/>
            <person name="Papp V."/>
            <person name="Albert L."/>
            <person name="Andreopoulos W."/>
            <person name="Angelini C."/>
            <person name="Antonin V."/>
            <person name="Barry K.W."/>
            <person name="Bougher N.L."/>
            <person name="Buchanan P."/>
            <person name="Buyck B."/>
            <person name="Bense V."/>
            <person name="Catcheside P."/>
            <person name="Chovatia M."/>
            <person name="Cooper J."/>
            <person name="Damon W."/>
            <person name="Desjardin D."/>
            <person name="Finy P."/>
            <person name="Geml J."/>
            <person name="Haridas S."/>
            <person name="Hughes K."/>
            <person name="Justo A."/>
            <person name="Karasinski D."/>
            <person name="Kautmanova I."/>
            <person name="Kiss B."/>
            <person name="Kocsube S."/>
            <person name="Kotiranta H."/>
            <person name="LaButti K.M."/>
            <person name="Lechner B.E."/>
            <person name="Liimatainen K."/>
            <person name="Lipzen A."/>
            <person name="Lukacs Z."/>
            <person name="Mihaltcheva S."/>
            <person name="Morgado L.N."/>
            <person name="Niskanen T."/>
            <person name="Noordeloos M.E."/>
            <person name="Ohm R.A."/>
            <person name="Ortiz-Santana B."/>
            <person name="Ovrebo C."/>
            <person name="Racz N."/>
            <person name="Riley R."/>
            <person name="Savchenko A."/>
            <person name="Shiryaev A."/>
            <person name="Soop K."/>
            <person name="Spirin V."/>
            <person name="Szebenyi C."/>
            <person name="Tomsovsky M."/>
            <person name="Tulloss R.E."/>
            <person name="Uehling J."/>
            <person name="Grigoriev I.V."/>
            <person name="Vagvolgyi C."/>
            <person name="Papp T."/>
            <person name="Martin F.M."/>
            <person name="Miettinen O."/>
            <person name="Hibbett D.S."/>
            <person name="Nagy L.G."/>
        </authorList>
    </citation>
    <scope>NUCLEOTIDE SEQUENCE [LARGE SCALE GENOMIC DNA]</scope>
    <source>
        <strain evidence="10 11">CBS 121175</strain>
    </source>
</reference>
<gene>
    <name evidence="10" type="ORF">FA15DRAFT_659364</name>
</gene>
<dbReference type="OrthoDB" id="10018191at2759"/>
<evidence type="ECO:0000256" key="8">
    <source>
        <dbReference type="SAM" id="MobiDB-lite"/>
    </source>
</evidence>
<feature type="compositionally biased region" description="Low complexity" evidence="8">
    <location>
        <begin position="567"/>
        <end position="593"/>
    </location>
</feature>
<accession>A0A5C3KIN1</accession>
<sequence length="812" mass="83669">MDPSPEPLSPENNAKGYSDASFLSPGSSPTSPLDDTSRMPMGVAHHSSHIPAPLSAGSGPKRYRPAPAKTFQCRGYGECNMVFSRSEHLARHIRKHTGERPFSCHCGKQFSRLDNLRQHAQTVHADKQDQNEQMMRDLTSLHATMAAASKGGSRAGRRAAAASSTDNPGHQVGGGDHRDKSNGVSPSSAVKPKEEDLGLGVTALHQRPGTSTGYEGGDIYGSAAGGWHVSTADERGGSRGGGGNHSFRDPGQSFRGPLAVNTSSAGVASAPSHSFRGFGSRTAEFFADSDGRPRTATSSRPPTASGAADSQVRTLPPLSEVVSASLKHREQQHAHQFPTPPPSSHYGHGSLHGQSAQHILPFPAPSFSSLRRSSTAIRPGTAPASAAFFSSKPSLFTSGNRMDRTELPPLSGHGRPSSSFFSRHPSGMAEPEPEYDEYPQRDNDDPFFFHPPALSDPQPGSSSSAPAPAPSPSTLNPRKRAFAGPDGPYDDASTSREPPGSSSGLPPSYEYGSESRPQSRRISVMELCNDVDSPIAPPPPTASSSRPPTAAASAAYAGGAPFLLSASSSISSSGSSSYSSGSGSGTSFSTAASPESRPTTSSGLVSSTKTLHIYDLDSPATASPPLLARPQSSARVSIITGNPVAEEFGANGQLSYRPGSSVTAAHRHLHSSSAAGAGASSARPSSANSTPSPVLLSFGSSRRGDPGDRLAPPTAATTPKSSSFNFTSRDLPYSPTFSTSSASASASSSTASYSPRSPIAVSPRSPSAFSGPAADGNAAPPAVSRRGNGGGDARDQVRAFSPQSPAAVGMSV</sequence>
<feature type="compositionally biased region" description="Low complexity" evidence="8">
    <location>
        <begin position="671"/>
        <end position="692"/>
    </location>
</feature>
<dbReference type="Pfam" id="PF00096">
    <property type="entry name" value="zf-C2H2"/>
    <property type="match status" value="1"/>
</dbReference>
<dbReference type="Proteomes" id="UP000307440">
    <property type="component" value="Unassembled WGS sequence"/>
</dbReference>
<feature type="compositionally biased region" description="Low complexity" evidence="8">
    <location>
        <begin position="382"/>
        <end position="394"/>
    </location>
</feature>
<feature type="region of interest" description="Disordered" evidence="8">
    <location>
        <begin position="147"/>
        <end position="197"/>
    </location>
</feature>
<feature type="domain" description="C2H2-type" evidence="9">
    <location>
        <begin position="102"/>
        <end position="129"/>
    </location>
</feature>
<evidence type="ECO:0000256" key="3">
    <source>
        <dbReference type="ARBA" id="ARBA00022737"/>
    </source>
</evidence>
<dbReference type="AlphaFoldDB" id="A0A5C3KIN1"/>
<feature type="compositionally biased region" description="Polar residues" evidence="8">
    <location>
        <begin position="24"/>
        <end position="34"/>
    </location>
</feature>
<protein>
    <recommendedName>
        <fullName evidence="9">C2H2-type domain-containing protein</fullName>
    </recommendedName>
</protein>
<dbReference type="PROSITE" id="PS50157">
    <property type="entry name" value="ZINC_FINGER_C2H2_2"/>
    <property type="match status" value="2"/>
</dbReference>
<organism evidence="10 11">
    <name type="scientific">Coprinopsis marcescibilis</name>
    <name type="common">Agaric fungus</name>
    <name type="synonym">Psathyrella marcescibilis</name>
    <dbReference type="NCBI Taxonomy" id="230819"/>
    <lineage>
        <taxon>Eukaryota</taxon>
        <taxon>Fungi</taxon>
        <taxon>Dikarya</taxon>
        <taxon>Basidiomycota</taxon>
        <taxon>Agaricomycotina</taxon>
        <taxon>Agaricomycetes</taxon>
        <taxon>Agaricomycetidae</taxon>
        <taxon>Agaricales</taxon>
        <taxon>Agaricineae</taxon>
        <taxon>Psathyrellaceae</taxon>
        <taxon>Coprinopsis</taxon>
    </lineage>
</organism>
<dbReference type="SMART" id="SM00355">
    <property type="entry name" value="ZnF_C2H2"/>
    <property type="match status" value="2"/>
</dbReference>
<feature type="region of interest" description="Disordered" evidence="8">
    <location>
        <begin position="567"/>
        <end position="607"/>
    </location>
</feature>
<evidence type="ECO:0000313" key="11">
    <source>
        <dbReference type="Proteomes" id="UP000307440"/>
    </source>
</evidence>
<dbReference type="InterPro" id="IPR013087">
    <property type="entry name" value="Znf_C2H2_type"/>
</dbReference>
<dbReference type="PANTHER" id="PTHR40626:SF32">
    <property type="entry name" value="ZINC FINGER PROTEIN RST2"/>
    <property type="match status" value="1"/>
</dbReference>
<name>A0A5C3KIN1_COPMA</name>
<feature type="compositionally biased region" description="Polar residues" evidence="8">
    <location>
        <begin position="596"/>
        <end position="607"/>
    </location>
</feature>
<comment type="subcellular location">
    <subcellularLocation>
        <location evidence="1">Nucleus</location>
    </subcellularLocation>
</comment>
<evidence type="ECO:0000256" key="6">
    <source>
        <dbReference type="ARBA" id="ARBA00023242"/>
    </source>
</evidence>
<evidence type="ECO:0000313" key="10">
    <source>
        <dbReference type="EMBL" id="TFK20109.1"/>
    </source>
</evidence>
<dbReference type="Gene3D" id="3.30.160.60">
    <property type="entry name" value="Classic Zinc Finger"/>
    <property type="match status" value="2"/>
</dbReference>
<keyword evidence="11" id="KW-1185">Reference proteome</keyword>
<feature type="compositionally biased region" description="Polar residues" evidence="8">
    <location>
        <begin position="715"/>
        <end position="728"/>
    </location>
</feature>
<dbReference type="STRING" id="230819.A0A5C3KIN1"/>
<dbReference type="InterPro" id="IPR051059">
    <property type="entry name" value="VerF-like"/>
</dbReference>
<feature type="compositionally biased region" description="Polar residues" evidence="8">
    <location>
        <begin position="652"/>
        <end position="662"/>
    </location>
</feature>
<dbReference type="GO" id="GO:0008270">
    <property type="term" value="F:zinc ion binding"/>
    <property type="evidence" value="ECO:0007669"/>
    <property type="project" value="UniProtKB-KW"/>
</dbReference>
<evidence type="ECO:0000256" key="4">
    <source>
        <dbReference type="ARBA" id="ARBA00022771"/>
    </source>
</evidence>
<dbReference type="GO" id="GO:0000785">
    <property type="term" value="C:chromatin"/>
    <property type="evidence" value="ECO:0007669"/>
    <property type="project" value="TreeGrafter"/>
</dbReference>
<keyword evidence="4 7" id="KW-0863">Zinc-finger</keyword>
<feature type="compositionally biased region" description="Low complexity" evidence="8">
    <location>
        <begin position="771"/>
        <end position="782"/>
    </location>
</feature>
<feature type="region of interest" description="Disordered" evidence="8">
    <location>
        <begin position="649"/>
        <end position="812"/>
    </location>
</feature>
<feature type="compositionally biased region" description="Low complexity" evidence="8">
    <location>
        <begin position="411"/>
        <end position="426"/>
    </location>
</feature>